<dbReference type="Pfam" id="PF11009">
    <property type="entry name" value="BrxC"/>
    <property type="match status" value="1"/>
</dbReference>
<dbReference type="InterPro" id="IPR036249">
    <property type="entry name" value="Thioredoxin-like_sf"/>
</dbReference>
<accession>A0ABU9VIX4</accession>
<dbReference type="InterPro" id="IPR022551">
    <property type="entry name" value="BrxC"/>
</dbReference>
<keyword evidence="2" id="KW-1185">Reference proteome</keyword>
<comment type="caution">
    <text evidence="1">The sequence shown here is derived from an EMBL/GenBank/DDBJ whole genome shotgun (WGS) entry which is preliminary data.</text>
</comment>
<proteinExistence type="predicted"/>
<dbReference type="SUPFAM" id="SSF52833">
    <property type="entry name" value="Thioredoxin-like"/>
    <property type="match status" value="1"/>
</dbReference>
<reference evidence="1 2" key="1">
    <citation type="submission" date="2024-03" db="EMBL/GenBank/DDBJ databases">
        <title>Bacilli Hybrid Assemblies.</title>
        <authorList>
            <person name="Kovac J."/>
        </authorList>
    </citation>
    <scope>NUCLEOTIDE SEQUENCE [LARGE SCALE GENOMIC DNA]</scope>
    <source>
        <strain evidence="1 2">FSL R7-0666</strain>
    </source>
</reference>
<organism evidence="1 2">
    <name type="scientific">Alkalicoccobacillus gibsonii</name>
    <dbReference type="NCBI Taxonomy" id="79881"/>
    <lineage>
        <taxon>Bacteria</taxon>
        <taxon>Bacillati</taxon>
        <taxon>Bacillota</taxon>
        <taxon>Bacilli</taxon>
        <taxon>Bacillales</taxon>
        <taxon>Bacillaceae</taxon>
        <taxon>Alkalicoccobacillus</taxon>
    </lineage>
</organism>
<dbReference type="NCBIfam" id="TIGR04019">
    <property type="entry name" value="B_thiol_YtxJ"/>
    <property type="match status" value="1"/>
</dbReference>
<evidence type="ECO:0000313" key="1">
    <source>
        <dbReference type="EMBL" id="MEN0643665.1"/>
    </source>
</evidence>
<evidence type="ECO:0000313" key="2">
    <source>
        <dbReference type="Proteomes" id="UP001418796"/>
    </source>
</evidence>
<sequence>MTNVHELTSEQDWQGIKAKADADKPVFVFKHSTSCPISADAFKQFNSFVESEKGQEVATAYVKVIESRPVSNKIAEDLEVVHKSPQIFLLKNGEVKWTESHWNITQESIENALQS</sequence>
<dbReference type="RefSeq" id="WP_343130556.1">
    <property type="nucleotide sequence ID" value="NZ_JBCITK010000001.1"/>
</dbReference>
<dbReference type="Gene3D" id="3.40.30.10">
    <property type="entry name" value="Glutaredoxin"/>
    <property type="match status" value="1"/>
</dbReference>
<dbReference type="EMBL" id="JBCITK010000001">
    <property type="protein sequence ID" value="MEN0643665.1"/>
    <property type="molecule type" value="Genomic_DNA"/>
</dbReference>
<gene>
    <name evidence="1" type="primary">ytxJ</name>
    <name evidence="1" type="ORF">MKY91_10955</name>
</gene>
<protein>
    <submittedName>
        <fullName evidence="1">Bacillithiol system redox-active protein YtxJ</fullName>
    </submittedName>
</protein>
<dbReference type="Proteomes" id="UP001418796">
    <property type="component" value="Unassembled WGS sequence"/>
</dbReference>
<name>A0ABU9VIX4_9BACI</name>